<dbReference type="InterPro" id="IPR016166">
    <property type="entry name" value="FAD-bd_PCMH"/>
</dbReference>
<protein>
    <submittedName>
        <fullName evidence="10">FAD-binding and (Fe-S)-binding domain-containing protein</fullName>
    </submittedName>
</protein>
<dbReference type="Pfam" id="PF13183">
    <property type="entry name" value="Fer4_8"/>
    <property type="match status" value="1"/>
</dbReference>
<dbReference type="PROSITE" id="PS00198">
    <property type="entry name" value="4FE4S_FER_1"/>
    <property type="match status" value="1"/>
</dbReference>
<dbReference type="InterPro" id="IPR016169">
    <property type="entry name" value="FAD-bd_PCMH_sub2"/>
</dbReference>
<evidence type="ECO:0000256" key="2">
    <source>
        <dbReference type="ARBA" id="ARBA00022630"/>
    </source>
</evidence>
<keyword evidence="2" id="KW-0285">Flavoprotein</keyword>
<dbReference type="EMBL" id="JAUHJQ010000001">
    <property type="protein sequence ID" value="MDN4171638.1"/>
    <property type="molecule type" value="Genomic_DNA"/>
</dbReference>
<name>A0ABT8FAH5_9ACTN</name>
<feature type="domain" description="FAD-binding PCMH-type" evidence="9">
    <location>
        <begin position="52"/>
        <end position="257"/>
    </location>
</feature>
<dbReference type="RefSeq" id="WP_300950561.1">
    <property type="nucleotide sequence ID" value="NZ_JAUHJQ010000001.1"/>
</dbReference>
<dbReference type="Pfam" id="PF01565">
    <property type="entry name" value="FAD_binding_4"/>
    <property type="match status" value="1"/>
</dbReference>
<comment type="caution">
    <text evidence="10">The sequence shown here is derived from an EMBL/GenBank/DDBJ whole genome shotgun (WGS) entry which is preliminary data.</text>
</comment>
<dbReference type="Gene3D" id="3.30.465.10">
    <property type="match status" value="1"/>
</dbReference>
<evidence type="ECO:0000259" key="9">
    <source>
        <dbReference type="PROSITE" id="PS51387"/>
    </source>
</evidence>
<dbReference type="InterPro" id="IPR006094">
    <property type="entry name" value="Oxid_FAD_bind_N"/>
</dbReference>
<dbReference type="PANTHER" id="PTHR11748:SF119">
    <property type="entry name" value="D-2-HYDROXYGLUTARATE DEHYDROGENASE"/>
    <property type="match status" value="1"/>
</dbReference>
<evidence type="ECO:0000256" key="1">
    <source>
        <dbReference type="ARBA" id="ARBA00001974"/>
    </source>
</evidence>
<evidence type="ECO:0000256" key="3">
    <source>
        <dbReference type="ARBA" id="ARBA00022723"/>
    </source>
</evidence>
<dbReference type="Gene3D" id="3.30.70.2740">
    <property type="match status" value="1"/>
</dbReference>
<dbReference type="Pfam" id="PF02754">
    <property type="entry name" value="CCG"/>
    <property type="match status" value="1"/>
</dbReference>
<dbReference type="InterPro" id="IPR036318">
    <property type="entry name" value="FAD-bd_PCMH-like_sf"/>
</dbReference>
<feature type="domain" description="4Fe-4S ferredoxin-type" evidence="8">
    <location>
        <begin position="598"/>
        <end position="628"/>
    </location>
</feature>
<keyword evidence="6" id="KW-0408">Iron</keyword>
<dbReference type="PROSITE" id="PS51379">
    <property type="entry name" value="4FE4S_FER_2"/>
    <property type="match status" value="1"/>
</dbReference>
<evidence type="ECO:0000259" key="8">
    <source>
        <dbReference type="PROSITE" id="PS51379"/>
    </source>
</evidence>
<dbReference type="InterPro" id="IPR016164">
    <property type="entry name" value="FAD-linked_Oxase-like_C"/>
</dbReference>
<keyword evidence="4" id="KW-0274">FAD</keyword>
<evidence type="ECO:0000256" key="4">
    <source>
        <dbReference type="ARBA" id="ARBA00022827"/>
    </source>
</evidence>
<keyword evidence="7" id="KW-0411">Iron-sulfur</keyword>
<dbReference type="SUPFAM" id="SSF56176">
    <property type="entry name" value="FAD-binding/transporter-associated domain-like"/>
    <property type="match status" value="1"/>
</dbReference>
<evidence type="ECO:0000313" key="10">
    <source>
        <dbReference type="EMBL" id="MDN4171638.1"/>
    </source>
</evidence>
<gene>
    <name evidence="10" type="ORF">QWY28_01650</name>
</gene>
<dbReference type="InterPro" id="IPR017896">
    <property type="entry name" value="4Fe4S_Fe-S-bd"/>
</dbReference>
<dbReference type="InterPro" id="IPR017900">
    <property type="entry name" value="4Fe4S_Fe_S_CS"/>
</dbReference>
<accession>A0ABT8FAH5</accession>
<dbReference type="InterPro" id="IPR004017">
    <property type="entry name" value="Cys_rich_dom"/>
</dbReference>
<dbReference type="InterPro" id="IPR004113">
    <property type="entry name" value="FAD-bd_oxidored_4_C"/>
</dbReference>
<keyword evidence="5" id="KW-0560">Oxidoreductase</keyword>
<evidence type="ECO:0000256" key="7">
    <source>
        <dbReference type="ARBA" id="ARBA00023014"/>
    </source>
</evidence>
<dbReference type="SUPFAM" id="SSF46548">
    <property type="entry name" value="alpha-helical ferredoxin"/>
    <property type="match status" value="1"/>
</dbReference>
<sequence length="946" mass="100061">MTIASPDTSPSAAPAPGVTSTDLLAELRRRGVTDADDSTLTRALYTSDASLYRVVPQAVARPRDADELTAVVDVARTLGVPLTMRGAGTSIAGNAVGRGLVVDTVRHLDRVLEIDPEARTARVQPGVVHQVLQRAAAPHGLRFGPDPSTHTRCTIGGMIGNNACGSRALGYGRTSDNVVAIDPVWGTADGDIPARLAELAEAHLGHVRTSFGRFSRQVSGYSLEHLLPERRSVDRFLAGSEGTLAVVREATVRLVEETPRQLVVLGYPSMIEAADAVPAILAASGRPVDASVGVERGGLVACEGLDARIVDLVRARGGSVPDLPRGAGWLFVEVSDPGLLAPVVAVAGALESRVVESAAEAAALWRIREDGAGLAARSLSRPAHAGWEDAAVPPEHLGAWLRDFDELLREHDLDGVPYGHFGDGCVHVRIDFPFEPGGAGDGAARFREFLVASARRLREHGGSLSGEHGDGRARSELLPIMYDEESLRLFGAVKAICDPAGILNPGVLVDPDPLDADLRPEQPRASVRTALRFLHDEGSMGSAVHRCTGVGKCVVPTLPGQGVMCPSYLATREEKDSTRGRARVLQEALDGSLVGGLKDPAVHEALDLCLSCKGCASDCPTGIDMATYKSETLHQTYAGRRRPLTHYTLGRLPRWAALAAPMAPAVNAMMRSKALARVAKATAGIDRRRSIPTFPARTLRKQVAASAPAARRDTPDVWLWADSFTDHFMPGSGLAAIRFLESAGLRVRVIPEAACCGLTWITTGQLDKARSMAARTAATLAPYVESGVPVMGMEPSCLASLRSDLAELTDDPRAEVVARGVLTFAEALERLDVALPDLTGVEVVAQPHCHQSAVLGWAADQRLLEKAGASVTRVPGCCGLAGNFGVEKGHYEVSVAVAETHLLPTVRAHPGAVVLADGMSCKIQLDDLADVPALHLAELLASRLEE</sequence>
<dbReference type="SUPFAM" id="SSF55103">
    <property type="entry name" value="FAD-linked oxidases, C-terminal domain"/>
    <property type="match status" value="1"/>
</dbReference>
<dbReference type="PANTHER" id="PTHR11748">
    <property type="entry name" value="D-LACTATE DEHYDROGENASE"/>
    <property type="match status" value="1"/>
</dbReference>
<dbReference type="Pfam" id="PF02913">
    <property type="entry name" value="FAD-oxidase_C"/>
    <property type="match status" value="1"/>
</dbReference>
<evidence type="ECO:0000313" key="11">
    <source>
        <dbReference type="Proteomes" id="UP001168620"/>
    </source>
</evidence>
<keyword evidence="11" id="KW-1185">Reference proteome</keyword>
<comment type="cofactor">
    <cofactor evidence="1">
        <name>FAD</name>
        <dbReference type="ChEBI" id="CHEBI:57692"/>
    </cofactor>
</comment>
<dbReference type="Gene3D" id="1.10.45.10">
    <property type="entry name" value="Vanillyl-alcohol Oxidase, Chain A, domain 4"/>
    <property type="match status" value="1"/>
</dbReference>
<proteinExistence type="predicted"/>
<evidence type="ECO:0000256" key="5">
    <source>
        <dbReference type="ARBA" id="ARBA00023002"/>
    </source>
</evidence>
<dbReference type="Proteomes" id="UP001168620">
    <property type="component" value="Unassembled WGS sequence"/>
</dbReference>
<evidence type="ECO:0000256" key="6">
    <source>
        <dbReference type="ARBA" id="ARBA00023004"/>
    </source>
</evidence>
<keyword evidence="3" id="KW-0479">Metal-binding</keyword>
<reference evidence="10" key="1">
    <citation type="submission" date="2023-06" db="EMBL/GenBank/DDBJ databases">
        <title>Draft genome sequence of Nocardioides sp. SOB77.</title>
        <authorList>
            <person name="Zhang G."/>
        </authorList>
    </citation>
    <scope>NUCLEOTIDE SEQUENCE</scope>
    <source>
        <strain evidence="10">SOB77</strain>
    </source>
</reference>
<organism evidence="10 11">
    <name type="scientific">Nocardioides oceani</name>
    <dbReference type="NCBI Taxonomy" id="3058369"/>
    <lineage>
        <taxon>Bacteria</taxon>
        <taxon>Bacillati</taxon>
        <taxon>Actinomycetota</taxon>
        <taxon>Actinomycetes</taxon>
        <taxon>Propionibacteriales</taxon>
        <taxon>Nocardioidaceae</taxon>
        <taxon>Nocardioides</taxon>
    </lineage>
</organism>
<dbReference type="InterPro" id="IPR016171">
    <property type="entry name" value="Vanillyl_alc_oxidase_C-sub2"/>
</dbReference>
<dbReference type="PROSITE" id="PS51387">
    <property type="entry name" value="FAD_PCMH"/>
    <property type="match status" value="1"/>
</dbReference>